<dbReference type="Proteomes" id="UP000617743">
    <property type="component" value="Unassembled WGS sequence"/>
</dbReference>
<organism evidence="1 2">
    <name type="scientific">Streptomyces lomondensis</name>
    <dbReference type="NCBI Taxonomy" id="68229"/>
    <lineage>
        <taxon>Bacteria</taxon>
        <taxon>Bacillati</taxon>
        <taxon>Actinomycetota</taxon>
        <taxon>Actinomycetes</taxon>
        <taxon>Kitasatosporales</taxon>
        <taxon>Streptomycetaceae</taxon>
        <taxon>Streptomyces</taxon>
    </lineage>
</organism>
<comment type="caution">
    <text evidence="1">The sequence shown here is derived from an EMBL/GenBank/DDBJ whole genome shotgun (WGS) entry which is preliminary data.</text>
</comment>
<dbReference type="EMBL" id="BMWC01000010">
    <property type="protein sequence ID" value="GGX21326.1"/>
    <property type="molecule type" value="Genomic_DNA"/>
</dbReference>
<evidence type="ECO:0000313" key="1">
    <source>
        <dbReference type="EMBL" id="GGX21326.1"/>
    </source>
</evidence>
<evidence type="ECO:0000313" key="2">
    <source>
        <dbReference type="Proteomes" id="UP000617743"/>
    </source>
</evidence>
<sequence>MGNRLLRYSTECGKRGFETPDGAGSGAAGIACAGPGSRPPFAWSSETFGSYKTKGVRSVCLHNYSDFLLSETVDWVTPR</sequence>
<protein>
    <submittedName>
        <fullName evidence="1">Uncharacterized protein</fullName>
    </submittedName>
</protein>
<keyword evidence="2" id="KW-1185">Reference proteome</keyword>
<gene>
    <name evidence="1" type="ORF">GCM10010383_59270</name>
</gene>
<dbReference type="PROSITE" id="PS51257">
    <property type="entry name" value="PROKAR_LIPOPROTEIN"/>
    <property type="match status" value="1"/>
</dbReference>
<accession>A0ABQ2XKU5</accession>
<reference evidence="2" key="1">
    <citation type="journal article" date="2019" name="Int. J. Syst. Evol. Microbiol.">
        <title>The Global Catalogue of Microorganisms (GCM) 10K type strain sequencing project: providing services to taxonomists for standard genome sequencing and annotation.</title>
        <authorList>
            <consortium name="The Broad Institute Genomics Platform"/>
            <consortium name="The Broad Institute Genome Sequencing Center for Infectious Disease"/>
            <person name="Wu L."/>
            <person name="Ma J."/>
        </authorList>
    </citation>
    <scope>NUCLEOTIDE SEQUENCE [LARGE SCALE GENOMIC DNA]</scope>
    <source>
        <strain evidence="2">JCM 4866</strain>
    </source>
</reference>
<proteinExistence type="predicted"/>
<name>A0ABQ2XKU5_9ACTN</name>